<proteinExistence type="predicted"/>
<protein>
    <submittedName>
        <fullName evidence="2">Uncharacterized protein</fullName>
    </submittedName>
</protein>
<evidence type="ECO:0000256" key="1">
    <source>
        <dbReference type="SAM" id="MobiDB-lite"/>
    </source>
</evidence>
<reference evidence="2 3" key="1">
    <citation type="submission" date="2020-08" db="EMBL/GenBank/DDBJ databases">
        <title>Genomic Encyclopedia of Type Strains, Phase IV (KMG-IV): sequencing the most valuable type-strain genomes for metagenomic binning, comparative biology and taxonomic classification.</title>
        <authorList>
            <person name="Goeker M."/>
        </authorList>
    </citation>
    <scope>NUCLEOTIDE SEQUENCE [LARGE SCALE GENOMIC DNA]</scope>
    <source>
        <strain evidence="2 3">YC6723</strain>
    </source>
</reference>
<feature type="compositionally biased region" description="Acidic residues" evidence="1">
    <location>
        <begin position="1"/>
        <end position="14"/>
    </location>
</feature>
<sequence>MIDPETEEQSDGEAESGGGYGNHAPETEKLETEELEGE</sequence>
<evidence type="ECO:0000313" key="2">
    <source>
        <dbReference type="EMBL" id="MBB4153016.1"/>
    </source>
</evidence>
<dbReference type="Proteomes" id="UP000529795">
    <property type="component" value="Unassembled WGS sequence"/>
</dbReference>
<keyword evidence="3" id="KW-1185">Reference proteome</keyword>
<feature type="region of interest" description="Disordered" evidence="1">
    <location>
        <begin position="1"/>
        <end position="38"/>
    </location>
</feature>
<organism evidence="2 3">
    <name type="scientific">Sphingomonas jinjuensis</name>
    <dbReference type="NCBI Taxonomy" id="535907"/>
    <lineage>
        <taxon>Bacteria</taxon>
        <taxon>Pseudomonadati</taxon>
        <taxon>Pseudomonadota</taxon>
        <taxon>Alphaproteobacteria</taxon>
        <taxon>Sphingomonadales</taxon>
        <taxon>Sphingomonadaceae</taxon>
        <taxon>Sphingomonas</taxon>
    </lineage>
</organism>
<gene>
    <name evidence="2" type="ORF">GGQ80_000904</name>
</gene>
<dbReference type="AlphaFoldDB" id="A0A840F9P7"/>
<evidence type="ECO:0000313" key="3">
    <source>
        <dbReference type="Proteomes" id="UP000529795"/>
    </source>
</evidence>
<dbReference type="EMBL" id="JACIEV010000002">
    <property type="protein sequence ID" value="MBB4153016.1"/>
    <property type="molecule type" value="Genomic_DNA"/>
</dbReference>
<comment type="caution">
    <text evidence="2">The sequence shown here is derived from an EMBL/GenBank/DDBJ whole genome shotgun (WGS) entry which is preliminary data.</text>
</comment>
<accession>A0A840F9P7</accession>
<name>A0A840F9P7_9SPHN</name>